<protein>
    <recommendedName>
        <fullName evidence="1">GGDEF domain-containing protein</fullName>
    </recommendedName>
</protein>
<organism evidence="2 3">
    <name type="scientific">Pseudomonas endophytica</name>
    <dbReference type="NCBI Taxonomy" id="1563157"/>
    <lineage>
        <taxon>Bacteria</taxon>
        <taxon>Pseudomonadati</taxon>
        <taxon>Pseudomonadota</taxon>
        <taxon>Gammaproteobacteria</taxon>
        <taxon>Pseudomonadales</taxon>
        <taxon>Pseudomonadaceae</taxon>
        <taxon>Pseudomonas</taxon>
    </lineage>
</organism>
<dbReference type="PANTHER" id="PTHR46663:SF3">
    <property type="entry name" value="SLL0267 PROTEIN"/>
    <property type="match status" value="1"/>
</dbReference>
<dbReference type="EMBL" id="LLWH01000183">
    <property type="protein sequence ID" value="KQB52866.1"/>
    <property type="molecule type" value="Genomic_DNA"/>
</dbReference>
<feature type="domain" description="GGDEF" evidence="1">
    <location>
        <begin position="13"/>
        <end position="132"/>
    </location>
</feature>
<sequence>MSSALVRAKREQHYLAVLYADLDGFKLINDSHGHGVGDMLLQHVALRLKACVRDSDTVARMGGDEFVLVLENLKWPCDGLVVAEKICFELSQPIVIEDYTLNIFAALALPFTPSTEKTLSNCCTTPTRRCTK</sequence>
<evidence type="ECO:0000313" key="3">
    <source>
        <dbReference type="Proteomes" id="UP000050342"/>
    </source>
</evidence>
<reference evidence="2 3" key="1">
    <citation type="submission" date="2015-10" db="EMBL/GenBank/DDBJ databases">
        <title>Pseudomonas helleri sp. nov. and Pseudomonas weihenstephanensis sp. nov., isolated from raw cows milk.</title>
        <authorList>
            <person name="Von Neubeck M."/>
            <person name="Huptas C."/>
            <person name="Wenning M."/>
            <person name="Scherer S."/>
        </authorList>
    </citation>
    <scope>NUCLEOTIDE SEQUENCE [LARGE SCALE GENOMIC DNA]</scope>
    <source>
        <strain evidence="2 3">BSTT44</strain>
    </source>
</reference>
<evidence type="ECO:0000259" key="1">
    <source>
        <dbReference type="PROSITE" id="PS50887"/>
    </source>
</evidence>
<dbReference type="Proteomes" id="UP000050342">
    <property type="component" value="Unassembled WGS sequence"/>
</dbReference>
<dbReference type="PROSITE" id="PS50887">
    <property type="entry name" value="GGDEF"/>
    <property type="match status" value="1"/>
</dbReference>
<gene>
    <name evidence="2" type="ORF">AQS70_12885</name>
</gene>
<proteinExistence type="predicted"/>
<accession>A0A0Q0XS48</accession>
<keyword evidence="3" id="KW-1185">Reference proteome</keyword>
<dbReference type="SMART" id="SM00267">
    <property type="entry name" value="GGDEF"/>
    <property type="match status" value="1"/>
</dbReference>
<dbReference type="AlphaFoldDB" id="A0A0Q0XS48"/>
<evidence type="ECO:0000313" key="2">
    <source>
        <dbReference type="EMBL" id="KQB52866.1"/>
    </source>
</evidence>
<dbReference type="SUPFAM" id="SSF55073">
    <property type="entry name" value="Nucleotide cyclase"/>
    <property type="match status" value="1"/>
</dbReference>
<dbReference type="CDD" id="cd01949">
    <property type="entry name" value="GGDEF"/>
    <property type="match status" value="1"/>
</dbReference>
<dbReference type="InterPro" id="IPR000160">
    <property type="entry name" value="GGDEF_dom"/>
</dbReference>
<dbReference type="Pfam" id="PF00990">
    <property type="entry name" value="GGDEF"/>
    <property type="match status" value="1"/>
</dbReference>
<dbReference type="Gene3D" id="3.30.70.270">
    <property type="match status" value="1"/>
</dbReference>
<comment type="caution">
    <text evidence="2">The sequence shown here is derived from an EMBL/GenBank/DDBJ whole genome shotgun (WGS) entry which is preliminary data.</text>
</comment>
<dbReference type="NCBIfam" id="TIGR00254">
    <property type="entry name" value="GGDEF"/>
    <property type="match status" value="1"/>
</dbReference>
<dbReference type="InterPro" id="IPR029787">
    <property type="entry name" value="Nucleotide_cyclase"/>
</dbReference>
<dbReference type="PANTHER" id="PTHR46663">
    <property type="entry name" value="DIGUANYLATE CYCLASE DGCT-RELATED"/>
    <property type="match status" value="1"/>
</dbReference>
<dbReference type="InterPro" id="IPR043128">
    <property type="entry name" value="Rev_trsase/Diguanyl_cyclase"/>
</dbReference>
<dbReference type="STRING" id="1563157.AQS70_12885"/>
<name>A0A0Q0XS48_9PSED</name>
<dbReference type="InterPro" id="IPR052163">
    <property type="entry name" value="DGC-Regulatory_Protein"/>
</dbReference>